<evidence type="ECO:0000256" key="1">
    <source>
        <dbReference type="ARBA" id="ARBA00004141"/>
    </source>
</evidence>
<sequence>MKVSESTRGVLYILAAAFFFGSAAPLAKLLLTNIAPVTLASLLYMGSGLFFAGYWLMRRTFFPANHAREAPVERCDLPWMAGSALFGSILATITLMVSLQYTPAATAAVLLGFEAVATTLVATLIFHEQVGNRIWLALACITASCAVLTWDPTSPFGFSLGALGIILTCFFWGADTNISRHVSGKDPIQLVSVKGISGGITLTVIALILGQPYPEPPLILAGMVVGILGFGGIMTVCFLKSLRVLGASRAGALFSTNPIFGVIVSLLIFRELPEPGFIIAFFFMGVGTWLLVSEKHSHLHTHEPLRHSHRHTHDDLHHDDHIHGPEAPPVDKNGFHSHPHWHKQEEHEHPHRPDLHHRHKH</sequence>
<comment type="subcellular location">
    <subcellularLocation>
        <location evidence="1">Membrane</location>
        <topology evidence="1">Multi-pass membrane protein</topology>
    </subcellularLocation>
</comment>
<feature type="transmembrane region" description="Helical" evidence="6">
    <location>
        <begin position="219"/>
        <end position="239"/>
    </location>
</feature>
<evidence type="ECO:0000256" key="5">
    <source>
        <dbReference type="SAM" id="MobiDB-lite"/>
    </source>
</evidence>
<feature type="transmembrane region" description="Helical" evidence="6">
    <location>
        <begin position="195"/>
        <end position="213"/>
    </location>
</feature>
<evidence type="ECO:0000313" key="9">
    <source>
        <dbReference type="Proteomes" id="UP001143747"/>
    </source>
</evidence>
<name>A0A9Q4KUK9_9EURY</name>
<reference evidence="8" key="1">
    <citation type="submission" date="2022-01" db="EMBL/GenBank/DDBJ databases">
        <title>Draft genome of Methanogenium marinum DSM 15558.</title>
        <authorList>
            <person name="Chen S.-C."/>
            <person name="You Y.-T."/>
        </authorList>
    </citation>
    <scope>NUCLEOTIDE SEQUENCE</scope>
    <source>
        <strain evidence="8">DSM 15558</strain>
    </source>
</reference>
<dbReference type="RefSeq" id="WP_274925006.1">
    <property type="nucleotide sequence ID" value="NZ_JAKELO010000002.1"/>
</dbReference>
<keyword evidence="9" id="KW-1185">Reference proteome</keyword>
<feature type="domain" description="EamA" evidence="7">
    <location>
        <begin position="8"/>
        <end position="149"/>
    </location>
</feature>
<feature type="transmembrane region" description="Helical" evidence="6">
    <location>
        <begin position="275"/>
        <end position="292"/>
    </location>
</feature>
<dbReference type="PANTHER" id="PTHR32322:SF2">
    <property type="entry name" value="EAMA DOMAIN-CONTAINING PROTEIN"/>
    <property type="match status" value="1"/>
</dbReference>
<dbReference type="SUPFAM" id="SSF103481">
    <property type="entry name" value="Multidrug resistance efflux transporter EmrE"/>
    <property type="match status" value="2"/>
</dbReference>
<organism evidence="8 9">
    <name type="scientific">Methanogenium marinum</name>
    <dbReference type="NCBI Taxonomy" id="348610"/>
    <lineage>
        <taxon>Archaea</taxon>
        <taxon>Methanobacteriati</taxon>
        <taxon>Methanobacteriota</taxon>
        <taxon>Stenosarchaea group</taxon>
        <taxon>Methanomicrobia</taxon>
        <taxon>Methanomicrobiales</taxon>
        <taxon>Methanomicrobiaceae</taxon>
        <taxon>Methanogenium</taxon>
    </lineage>
</organism>
<dbReference type="Proteomes" id="UP001143747">
    <property type="component" value="Unassembled WGS sequence"/>
</dbReference>
<feature type="domain" description="EamA" evidence="7">
    <location>
        <begin position="160"/>
        <end position="292"/>
    </location>
</feature>
<feature type="transmembrane region" description="Helical" evidence="6">
    <location>
        <begin position="37"/>
        <end position="56"/>
    </location>
</feature>
<dbReference type="AlphaFoldDB" id="A0A9Q4KUK9"/>
<feature type="region of interest" description="Disordered" evidence="5">
    <location>
        <begin position="302"/>
        <end position="361"/>
    </location>
</feature>
<feature type="transmembrane region" description="Helical" evidence="6">
    <location>
        <begin position="133"/>
        <end position="150"/>
    </location>
</feature>
<dbReference type="InterPro" id="IPR037185">
    <property type="entry name" value="EmrE-like"/>
</dbReference>
<gene>
    <name evidence="8" type="ORF">L0665_07100</name>
</gene>
<evidence type="ECO:0000256" key="3">
    <source>
        <dbReference type="ARBA" id="ARBA00022989"/>
    </source>
</evidence>
<keyword evidence="4 6" id="KW-0472">Membrane</keyword>
<feature type="compositionally biased region" description="Basic and acidic residues" evidence="5">
    <location>
        <begin position="342"/>
        <end position="353"/>
    </location>
</feature>
<dbReference type="PANTHER" id="PTHR32322">
    <property type="entry name" value="INNER MEMBRANE TRANSPORTER"/>
    <property type="match status" value="1"/>
</dbReference>
<evidence type="ECO:0000256" key="4">
    <source>
        <dbReference type="ARBA" id="ARBA00023136"/>
    </source>
</evidence>
<dbReference type="InterPro" id="IPR000620">
    <property type="entry name" value="EamA_dom"/>
</dbReference>
<protein>
    <submittedName>
        <fullName evidence="8">DMT family transporter</fullName>
    </submittedName>
</protein>
<feature type="transmembrane region" description="Helical" evidence="6">
    <location>
        <begin position="156"/>
        <end position="174"/>
    </location>
</feature>
<evidence type="ECO:0000256" key="2">
    <source>
        <dbReference type="ARBA" id="ARBA00022692"/>
    </source>
</evidence>
<feature type="transmembrane region" description="Helical" evidence="6">
    <location>
        <begin position="77"/>
        <end position="99"/>
    </location>
</feature>
<dbReference type="EMBL" id="JAKELO010000002">
    <property type="protein sequence ID" value="MDE4908377.1"/>
    <property type="molecule type" value="Genomic_DNA"/>
</dbReference>
<accession>A0A9Q4KUK9</accession>
<evidence type="ECO:0000256" key="6">
    <source>
        <dbReference type="SAM" id="Phobius"/>
    </source>
</evidence>
<evidence type="ECO:0000259" key="7">
    <source>
        <dbReference type="Pfam" id="PF00892"/>
    </source>
</evidence>
<dbReference type="InterPro" id="IPR050638">
    <property type="entry name" value="AA-Vitamin_Transporters"/>
</dbReference>
<dbReference type="GO" id="GO:0016020">
    <property type="term" value="C:membrane"/>
    <property type="evidence" value="ECO:0007669"/>
    <property type="project" value="UniProtKB-SubCell"/>
</dbReference>
<dbReference type="Gene3D" id="1.10.3730.20">
    <property type="match status" value="1"/>
</dbReference>
<feature type="transmembrane region" description="Helical" evidence="6">
    <location>
        <begin position="251"/>
        <end position="269"/>
    </location>
</feature>
<proteinExistence type="predicted"/>
<feature type="transmembrane region" description="Helical" evidence="6">
    <location>
        <begin position="105"/>
        <end position="126"/>
    </location>
</feature>
<dbReference type="Pfam" id="PF00892">
    <property type="entry name" value="EamA"/>
    <property type="match status" value="2"/>
</dbReference>
<keyword evidence="3 6" id="KW-1133">Transmembrane helix</keyword>
<comment type="caution">
    <text evidence="8">The sequence shown here is derived from an EMBL/GenBank/DDBJ whole genome shotgun (WGS) entry which is preliminary data.</text>
</comment>
<evidence type="ECO:0000313" key="8">
    <source>
        <dbReference type="EMBL" id="MDE4908377.1"/>
    </source>
</evidence>
<feature type="transmembrane region" description="Helical" evidence="6">
    <location>
        <begin position="12"/>
        <end position="31"/>
    </location>
</feature>
<feature type="compositionally biased region" description="Basic and acidic residues" evidence="5">
    <location>
        <begin position="302"/>
        <end position="324"/>
    </location>
</feature>
<keyword evidence="2 6" id="KW-0812">Transmembrane</keyword>